<name>A0A816VRI4_BRANA</name>
<reference evidence="7" key="1">
    <citation type="submission" date="2021-01" db="EMBL/GenBank/DDBJ databases">
        <authorList>
            <consortium name="Genoscope - CEA"/>
            <person name="William W."/>
        </authorList>
    </citation>
    <scope>NUCLEOTIDE SEQUENCE</scope>
</reference>
<keyword evidence="4 6" id="KW-1133">Transmembrane helix</keyword>
<evidence type="ECO:0000256" key="3">
    <source>
        <dbReference type="ARBA" id="ARBA00022692"/>
    </source>
</evidence>
<protein>
    <submittedName>
        <fullName evidence="7">(rape) hypothetical protein</fullName>
    </submittedName>
</protein>
<evidence type="ECO:0000256" key="5">
    <source>
        <dbReference type="ARBA" id="ARBA00023136"/>
    </source>
</evidence>
<dbReference type="GO" id="GO:0016020">
    <property type="term" value="C:membrane"/>
    <property type="evidence" value="ECO:0007669"/>
    <property type="project" value="UniProtKB-SubCell"/>
</dbReference>
<comment type="subcellular location">
    <subcellularLocation>
        <location evidence="1">Membrane</location>
    </subcellularLocation>
</comment>
<evidence type="ECO:0000256" key="6">
    <source>
        <dbReference type="SAM" id="Phobius"/>
    </source>
</evidence>
<dbReference type="Pfam" id="PF05055">
    <property type="entry name" value="DUF677"/>
    <property type="match status" value="1"/>
</dbReference>
<gene>
    <name evidence="7" type="ORF">DARMORV10_A03P32900.1</name>
</gene>
<dbReference type="AlphaFoldDB" id="A0A816VRI4"/>
<evidence type="ECO:0000256" key="1">
    <source>
        <dbReference type="ARBA" id="ARBA00004370"/>
    </source>
</evidence>
<accession>A0A816VRI4</accession>
<evidence type="ECO:0000256" key="4">
    <source>
        <dbReference type="ARBA" id="ARBA00022989"/>
    </source>
</evidence>
<keyword evidence="3 6" id="KW-0812">Transmembrane</keyword>
<feature type="transmembrane region" description="Helical" evidence="6">
    <location>
        <begin position="194"/>
        <end position="215"/>
    </location>
</feature>
<dbReference type="PANTHER" id="PTHR31113:SF19">
    <property type="match status" value="1"/>
</dbReference>
<comment type="similarity">
    <text evidence="2">Belongs to the UPF0496 family.</text>
</comment>
<sequence length="357" mass="40698">MKFRAIFSSKRLRQGISTVYPAMTTFLPRPSSSSMMIKSQSEENLSKLSDCMDNMDDDVSKMFMECHQTDFRQDPELLRLLSDYFTTSKSVTELCESLRKCLERAERDECFLIDETLRDFHEEKNGYGDLLEASFRKTFQDLSKFSNHGDDVFSGEFLKKLEICHRDLGTMIVKLESTMKDIDKKLRRLRGGRAVVAAAMIALVAVGKIVAGIFVPVPVEAVTNFAASRWRESSETLKREKTAVTSMERETMVALKEVEKMSRLVSRLEAVERSIRQTVDIAVNKRSSVAFAMGGMEEELKKLKSTLVDLDRETGRCDGFVQFGRTLTRDRIFEFLSCDIQTYDKILIAFCKVVSSS</sequence>
<proteinExistence type="inferred from homology"/>
<keyword evidence="5 6" id="KW-0472">Membrane</keyword>
<organism evidence="7">
    <name type="scientific">Brassica napus</name>
    <name type="common">Rape</name>
    <dbReference type="NCBI Taxonomy" id="3708"/>
    <lineage>
        <taxon>Eukaryota</taxon>
        <taxon>Viridiplantae</taxon>
        <taxon>Streptophyta</taxon>
        <taxon>Embryophyta</taxon>
        <taxon>Tracheophyta</taxon>
        <taxon>Spermatophyta</taxon>
        <taxon>Magnoliopsida</taxon>
        <taxon>eudicotyledons</taxon>
        <taxon>Gunneridae</taxon>
        <taxon>Pentapetalae</taxon>
        <taxon>rosids</taxon>
        <taxon>malvids</taxon>
        <taxon>Brassicales</taxon>
        <taxon>Brassicaceae</taxon>
        <taxon>Brassiceae</taxon>
        <taxon>Brassica</taxon>
    </lineage>
</organism>
<dbReference type="InterPro" id="IPR007749">
    <property type="entry name" value="DUF677"/>
</dbReference>
<dbReference type="EMBL" id="HG994357">
    <property type="protein sequence ID" value="CAF2126042.1"/>
    <property type="molecule type" value="Genomic_DNA"/>
</dbReference>
<dbReference type="Proteomes" id="UP001295469">
    <property type="component" value="Chromosome A03"/>
</dbReference>
<dbReference type="PANTHER" id="PTHR31113">
    <property type="entry name" value="UPF0496 PROTEIN 3-RELATED"/>
    <property type="match status" value="1"/>
</dbReference>
<evidence type="ECO:0000256" key="2">
    <source>
        <dbReference type="ARBA" id="ARBA00009074"/>
    </source>
</evidence>
<evidence type="ECO:0000313" key="7">
    <source>
        <dbReference type="EMBL" id="CAF2126042.1"/>
    </source>
</evidence>